<dbReference type="EMBL" id="JBHRTI010000004">
    <property type="protein sequence ID" value="MFC3147927.1"/>
    <property type="molecule type" value="Genomic_DNA"/>
</dbReference>
<evidence type="ECO:0000313" key="3">
    <source>
        <dbReference type="EMBL" id="MFC3147927.1"/>
    </source>
</evidence>
<sequence length="184" mass="19673">MFRYLALAALASVASVGHAQSQAATDVRSEAIRAAASPRSHPDAPAPGSAEAQLLGNLNRFIEGKGGNEQLRERARQQAERTRSALTLQEAALRGDQRASQQLERVIIEGQAEPGDSVQARIARRMPAPNIKQGYRRTEDPVTGEVCETVDLGLWSPFPQTVCGGGKQGPGTPPGSIINELNRK</sequence>
<evidence type="ECO:0000256" key="2">
    <source>
        <dbReference type="SAM" id="SignalP"/>
    </source>
</evidence>
<keyword evidence="4" id="KW-1185">Reference proteome</keyword>
<accession>A0ABV7H977</accession>
<evidence type="ECO:0000313" key="4">
    <source>
        <dbReference type="Proteomes" id="UP001595556"/>
    </source>
</evidence>
<dbReference type="Proteomes" id="UP001595556">
    <property type="component" value="Unassembled WGS sequence"/>
</dbReference>
<comment type="caution">
    <text evidence="3">The sequence shown here is derived from an EMBL/GenBank/DDBJ whole genome shotgun (WGS) entry which is preliminary data.</text>
</comment>
<feature type="region of interest" description="Disordered" evidence="1">
    <location>
        <begin position="164"/>
        <end position="184"/>
    </location>
</feature>
<name>A0ABV7H977_9BURK</name>
<protein>
    <submittedName>
        <fullName evidence="3">Uncharacterized protein</fullName>
    </submittedName>
</protein>
<dbReference type="RefSeq" id="WP_377303417.1">
    <property type="nucleotide sequence ID" value="NZ_CP180191.1"/>
</dbReference>
<feature type="chain" id="PRO_5045652130" evidence="2">
    <location>
        <begin position="20"/>
        <end position="184"/>
    </location>
</feature>
<organism evidence="3 4">
    <name type="scientific">Piscinibacterium candidicorallinum</name>
    <dbReference type="NCBI Taxonomy" id="1793872"/>
    <lineage>
        <taxon>Bacteria</taxon>
        <taxon>Pseudomonadati</taxon>
        <taxon>Pseudomonadota</taxon>
        <taxon>Betaproteobacteria</taxon>
        <taxon>Burkholderiales</taxon>
        <taxon>Piscinibacterium</taxon>
    </lineage>
</organism>
<keyword evidence="2" id="KW-0732">Signal</keyword>
<reference evidence="4" key="1">
    <citation type="journal article" date="2019" name="Int. J. Syst. Evol. Microbiol.">
        <title>The Global Catalogue of Microorganisms (GCM) 10K type strain sequencing project: providing services to taxonomists for standard genome sequencing and annotation.</title>
        <authorList>
            <consortium name="The Broad Institute Genomics Platform"/>
            <consortium name="The Broad Institute Genome Sequencing Center for Infectious Disease"/>
            <person name="Wu L."/>
            <person name="Ma J."/>
        </authorList>
    </citation>
    <scope>NUCLEOTIDE SEQUENCE [LARGE SCALE GENOMIC DNA]</scope>
    <source>
        <strain evidence="4">KCTC 52168</strain>
    </source>
</reference>
<gene>
    <name evidence="3" type="ORF">ACFOEN_09755</name>
</gene>
<feature type="region of interest" description="Disordered" evidence="1">
    <location>
        <begin position="30"/>
        <end position="50"/>
    </location>
</feature>
<evidence type="ECO:0000256" key="1">
    <source>
        <dbReference type="SAM" id="MobiDB-lite"/>
    </source>
</evidence>
<feature type="signal peptide" evidence="2">
    <location>
        <begin position="1"/>
        <end position="19"/>
    </location>
</feature>
<proteinExistence type="predicted"/>